<reference evidence="7 8" key="1">
    <citation type="journal article" date="2014" name="Genome Biol. Evol.">
        <title>The secreted proteins of Achlya hypogyna and Thraustotheca clavata identify the ancestral oomycete secretome and reveal gene acquisitions by horizontal gene transfer.</title>
        <authorList>
            <person name="Misner I."/>
            <person name="Blouin N."/>
            <person name="Leonard G."/>
            <person name="Richards T.A."/>
            <person name="Lane C.E."/>
        </authorList>
    </citation>
    <scope>NUCLEOTIDE SEQUENCE [LARGE SCALE GENOMIC DNA]</scope>
    <source>
        <strain evidence="7 8">ATCC 34112</strain>
    </source>
</reference>
<dbReference type="InterPro" id="IPR023269">
    <property type="entry name" value="RCMT_subfamily_9"/>
</dbReference>
<dbReference type="InterPro" id="IPR029063">
    <property type="entry name" value="SAM-dependent_MTases_sf"/>
</dbReference>
<dbReference type="GO" id="GO:0003723">
    <property type="term" value="F:RNA binding"/>
    <property type="evidence" value="ECO:0007669"/>
    <property type="project" value="UniProtKB-UniRule"/>
</dbReference>
<feature type="binding site" evidence="5">
    <location>
        <position position="117"/>
    </location>
    <ligand>
        <name>S-adenosyl-L-methionine</name>
        <dbReference type="ChEBI" id="CHEBI:59789"/>
    </ligand>
</feature>
<keyword evidence="4 5" id="KW-0694">RNA-binding</keyword>
<dbReference type="GO" id="GO:0008173">
    <property type="term" value="F:RNA methyltransferase activity"/>
    <property type="evidence" value="ECO:0007669"/>
    <property type="project" value="InterPro"/>
</dbReference>
<evidence type="ECO:0000313" key="7">
    <source>
        <dbReference type="EMBL" id="OQS03953.1"/>
    </source>
</evidence>
<dbReference type="CDD" id="cd02440">
    <property type="entry name" value="AdoMet_MTases"/>
    <property type="match status" value="1"/>
</dbReference>
<dbReference type="PROSITE" id="PS51686">
    <property type="entry name" value="SAM_MT_RSMB_NOP"/>
    <property type="match status" value="1"/>
</dbReference>
<feature type="binding site" evidence="5">
    <location>
        <position position="229"/>
    </location>
    <ligand>
        <name>S-adenosyl-L-methionine</name>
        <dbReference type="ChEBI" id="CHEBI:59789"/>
    </ligand>
</feature>
<name>A0A1W0A0Z5_9STRA</name>
<dbReference type="InterPro" id="IPR023267">
    <property type="entry name" value="RCMT"/>
</dbReference>
<dbReference type="PRINTS" id="PR02008">
    <property type="entry name" value="RCMTFAMILY"/>
</dbReference>
<keyword evidence="3 5" id="KW-0949">S-adenosyl-L-methionine</keyword>
<dbReference type="OrthoDB" id="427002at2759"/>
<dbReference type="Pfam" id="PF01189">
    <property type="entry name" value="Methyltr_RsmB-F"/>
    <property type="match status" value="2"/>
</dbReference>
<dbReference type="STRING" id="74557.A0A1W0A0Z5"/>
<feature type="active site" description="Nucleophile" evidence="5">
    <location>
        <position position="292"/>
    </location>
</feature>
<comment type="similarity">
    <text evidence="5">Belongs to the class I-like SAM-binding methyltransferase superfamily. RsmB/NOP family.</text>
</comment>
<evidence type="ECO:0000256" key="3">
    <source>
        <dbReference type="ARBA" id="ARBA00022691"/>
    </source>
</evidence>
<evidence type="ECO:0000256" key="1">
    <source>
        <dbReference type="ARBA" id="ARBA00022603"/>
    </source>
</evidence>
<dbReference type="AlphaFoldDB" id="A0A1W0A0Z5"/>
<dbReference type="InterPro" id="IPR049560">
    <property type="entry name" value="MeTrfase_RsmB-F_NOP2_cat"/>
</dbReference>
<dbReference type="PANTHER" id="PTHR22807">
    <property type="entry name" value="NOP2 YEAST -RELATED NOL1/NOP2/FMU SUN DOMAIN-CONTAINING"/>
    <property type="match status" value="1"/>
</dbReference>
<keyword evidence="2 5" id="KW-0808">Transferase</keyword>
<protein>
    <recommendedName>
        <fullName evidence="6">SAM-dependent MTase RsmB/NOP-type domain-containing protein</fullName>
    </recommendedName>
</protein>
<organism evidence="7 8">
    <name type="scientific">Thraustotheca clavata</name>
    <dbReference type="NCBI Taxonomy" id="74557"/>
    <lineage>
        <taxon>Eukaryota</taxon>
        <taxon>Sar</taxon>
        <taxon>Stramenopiles</taxon>
        <taxon>Oomycota</taxon>
        <taxon>Saprolegniomycetes</taxon>
        <taxon>Saprolegniales</taxon>
        <taxon>Achlyaceae</taxon>
        <taxon>Thraustotheca</taxon>
    </lineage>
</organism>
<evidence type="ECO:0000256" key="4">
    <source>
        <dbReference type="ARBA" id="ARBA00022884"/>
    </source>
</evidence>
<dbReference type="InterPro" id="IPR001678">
    <property type="entry name" value="MeTrfase_RsmB-F_NOP2_dom"/>
</dbReference>
<sequence length="369" mass="41001">MELPRPFLSFVAEHGINKKVYDVDPKTIPRYLRTKDGTITIDELKSEFSIIEPVHWLESFYAIPSTTNLSTSDLYKSGKVYGLEASDHVLDLCCAPGAKLAMLADVIGKHGSVTGVDYSKSRISACKSVMHKYELINSSNPWTCRLFHADGRNYNQGAPVQATGVAVPTNENGILEVILDSVEITSRSNKTTSRKRLNKSARARLQKHQREATSSTNSELFLYDKVLVDAECTHDGSLRHLAKLTDETKWAEYLDNYLSPTHVENILKLQHDLIRNGFRLLAPGGRMVYSTCSLSIKQNEDIVRQFLKDTPSASLLPINSTDVPCQPGGIAHTVRFTPLEGMGGLYVALFTKIVSSNKGTKRQKVEEQA</sequence>
<accession>A0A1W0A0Z5</accession>
<dbReference type="PANTHER" id="PTHR22807:SF16">
    <property type="entry name" value="SAM-DEPENDENT MTASE RSMB_NOP-TYPE DOMAIN-CONTAINING PROTEIN"/>
    <property type="match status" value="1"/>
</dbReference>
<dbReference type="PRINTS" id="PR02010">
    <property type="entry name" value="RCMT9"/>
</dbReference>
<gene>
    <name evidence="7" type="ORF">THRCLA_03764</name>
</gene>
<keyword evidence="1 5" id="KW-0489">Methyltransferase</keyword>
<evidence type="ECO:0000313" key="8">
    <source>
        <dbReference type="Proteomes" id="UP000243217"/>
    </source>
</evidence>
<proteinExistence type="inferred from homology"/>
<keyword evidence="8" id="KW-1185">Reference proteome</keyword>
<dbReference type="GO" id="GO:0001510">
    <property type="term" value="P:RNA methylation"/>
    <property type="evidence" value="ECO:0007669"/>
    <property type="project" value="InterPro"/>
</dbReference>
<evidence type="ECO:0000259" key="6">
    <source>
        <dbReference type="PROSITE" id="PS51686"/>
    </source>
</evidence>
<feature type="binding site" evidence="5">
    <location>
        <position position="150"/>
    </location>
    <ligand>
        <name>S-adenosyl-L-methionine</name>
        <dbReference type="ChEBI" id="CHEBI:59789"/>
    </ligand>
</feature>
<feature type="domain" description="SAM-dependent MTase RsmB/NOP-type" evidence="6">
    <location>
        <begin position="1"/>
        <end position="353"/>
    </location>
</feature>
<evidence type="ECO:0000256" key="2">
    <source>
        <dbReference type="ARBA" id="ARBA00022679"/>
    </source>
</evidence>
<comment type="caution">
    <text evidence="7">The sequence shown here is derived from an EMBL/GenBank/DDBJ whole genome shotgun (WGS) entry which is preliminary data.</text>
</comment>
<dbReference type="Gene3D" id="3.40.50.150">
    <property type="entry name" value="Vaccinia Virus protein VP39"/>
    <property type="match status" value="1"/>
</dbReference>
<evidence type="ECO:0000256" key="5">
    <source>
        <dbReference type="PROSITE-ProRule" id="PRU01023"/>
    </source>
</evidence>
<comment type="caution">
    <text evidence="5">Lacks conserved residue(s) required for the propagation of feature annotation.</text>
</comment>
<dbReference type="SUPFAM" id="SSF53335">
    <property type="entry name" value="S-adenosyl-L-methionine-dependent methyltransferases"/>
    <property type="match status" value="1"/>
</dbReference>
<dbReference type="EMBL" id="JNBS01000710">
    <property type="protein sequence ID" value="OQS03953.1"/>
    <property type="molecule type" value="Genomic_DNA"/>
</dbReference>
<dbReference type="Proteomes" id="UP000243217">
    <property type="component" value="Unassembled WGS sequence"/>
</dbReference>